<proteinExistence type="predicted"/>
<comment type="caution">
    <text evidence="1">The sequence shown here is derived from an EMBL/GenBank/DDBJ whole genome shotgun (WGS) entry which is preliminary data.</text>
</comment>
<sequence>MSNEASIQLALEDLRLQEVPNYLATAKNKVEAAHRHVAEQEAEKAEKIA</sequence>
<dbReference type="EMBL" id="LZYO01000416">
    <property type="protein sequence ID" value="ODH13815.1"/>
    <property type="molecule type" value="Genomic_DNA"/>
</dbReference>
<name>A0A1D2J679_PARBR</name>
<accession>A0A1D2J679</accession>
<evidence type="ECO:0000313" key="1">
    <source>
        <dbReference type="EMBL" id="ODH13815.1"/>
    </source>
</evidence>
<gene>
    <name evidence="1" type="ORF">ACO22_06874</name>
</gene>
<reference evidence="1 2" key="1">
    <citation type="submission" date="2016-06" db="EMBL/GenBank/DDBJ databases">
        <authorList>
            <person name="Kjaerup R.B."/>
            <person name="Dalgaard T.S."/>
            <person name="Juul-Madsen H.R."/>
        </authorList>
    </citation>
    <scope>NUCLEOTIDE SEQUENCE [LARGE SCALE GENOMIC DNA]</scope>
    <source>
        <strain evidence="1 2">Pb300</strain>
    </source>
</reference>
<dbReference type="AlphaFoldDB" id="A0A1D2J679"/>
<protein>
    <submittedName>
        <fullName evidence="1">Uncharacterized protein</fullName>
    </submittedName>
</protein>
<dbReference type="Proteomes" id="UP000242814">
    <property type="component" value="Unassembled WGS sequence"/>
</dbReference>
<organism evidence="1 2">
    <name type="scientific">Paracoccidioides brasiliensis</name>
    <dbReference type="NCBI Taxonomy" id="121759"/>
    <lineage>
        <taxon>Eukaryota</taxon>
        <taxon>Fungi</taxon>
        <taxon>Dikarya</taxon>
        <taxon>Ascomycota</taxon>
        <taxon>Pezizomycotina</taxon>
        <taxon>Eurotiomycetes</taxon>
        <taxon>Eurotiomycetidae</taxon>
        <taxon>Onygenales</taxon>
        <taxon>Ajellomycetaceae</taxon>
        <taxon>Paracoccidioides</taxon>
    </lineage>
</organism>
<evidence type="ECO:0000313" key="2">
    <source>
        <dbReference type="Proteomes" id="UP000242814"/>
    </source>
</evidence>